<dbReference type="EMBL" id="CACVBY010000021">
    <property type="protein sequence ID" value="CAA7386968.1"/>
    <property type="molecule type" value="Genomic_DNA"/>
</dbReference>
<reference evidence="1 2" key="1">
    <citation type="submission" date="2020-01" db="EMBL/GenBank/DDBJ databases">
        <authorList>
            <person name="Rodrigo-Torres L."/>
            <person name="Arahal R. D."/>
            <person name="Lucena T."/>
        </authorList>
    </citation>
    <scope>NUCLEOTIDE SEQUENCE [LARGE SCALE GENOMIC DNA]</scope>
    <source>
        <strain evidence="1 2">CECT 9393</strain>
    </source>
</reference>
<keyword evidence="2" id="KW-1185">Reference proteome</keyword>
<gene>
    <name evidence="1" type="ORF">CHRY9393_01269</name>
</gene>
<dbReference type="Proteomes" id="UP000445309">
    <property type="component" value="Unassembled WGS sequence"/>
</dbReference>
<dbReference type="RefSeq" id="WP_162072557.1">
    <property type="nucleotide sequence ID" value="NZ_CACVBY010000021.1"/>
</dbReference>
<dbReference type="AlphaFoldDB" id="A0A6N4XM60"/>
<proteinExistence type="predicted"/>
<organism evidence="1 2">
    <name type="scientific">Chryseobacterium fistulae</name>
    <dbReference type="NCBI Taxonomy" id="2675058"/>
    <lineage>
        <taxon>Bacteria</taxon>
        <taxon>Pseudomonadati</taxon>
        <taxon>Bacteroidota</taxon>
        <taxon>Flavobacteriia</taxon>
        <taxon>Flavobacteriales</taxon>
        <taxon>Weeksellaceae</taxon>
        <taxon>Chryseobacterium group</taxon>
        <taxon>Chryseobacterium</taxon>
    </lineage>
</organism>
<name>A0A6N4XM60_9FLAO</name>
<accession>A0A6N4XM60</accession>
<evidence type="ECO:0000313" key="1">
    <source>
        <dbReference type="EMBL" id="CAA7386968.1"/>
    </source>
</evidence>
<sequence>MVDESTYIFKEFNNGLYIDYAENLISVPFTSLENFTDLTDQYSFPYSISQIPDEILKFLDELLILYKFKEFKEEFTSLLVFIQEMYLTYKEVQSDDLIPQFVEEDKEYQNLLKIIEIYLFKKEIEPHSIAFKFSETVTEISTIKNSTVIDDIFKAICKNLGIDQNNFHEKKAKIIENSQILKPGKGGEYVKELSVSILYNFLRAKSNNNSKNELLRFCGCFLHLCQIPYNDSDNEFFITTISYELTCIDTQYLRHIIMRPKNLFTKYQ</sequence>
<protein>
    <submittedName>
        <fullName evidence="1">Uncharacterized protein</fullName>
    </submittedName>
</protein>
<evidence type="ECO:0000313" key="2">
    <source>
        <dbReference type="Proteomes" id="UP000445309"/>
    </source>
</evidence>